<sequence>MHIYFWIMNSGKTVIFYFLNYIFLWPFFDF</sequence>
<keyword evidence="1" id="KW-0812">Transmembrane</keyword>
<accession>A0A232ERB6</accession>
<dbReference type="Proteomes" id="UP000215335">
    <property type="component" value="Unassembled WGS sequence"/>
</dbReference>
<evidence type="ECO:0000313" key="3">
    <source>
        <dbReference type="Proteomes" id="UP000215335"/>
    </source>
</evidence>
<feature type="transmembrane region" description="Helical" evidence="1">
    <location>
        <begin position="6"/>
        <end position="28"/>
    </location>
</feature>
<dbReference type="AlphaFoldDB" id="A0A232ERB6"/>
<gene>
    <name evidence="2" type="ORF">TSAR_004547</name>
</gene>
<reference evidence="2 3" key="1">
    <citation type="journal article" date="2017" name="Curr. Biol.">
        <title>The Evolution of Venom by Co-option of Single-Copy Genes.</title>
        <authorList>
            <person name="Martinson E.O."/>
            <person name="Mrinalini"/>
            <person name="Kelkar Y.D."/>
            <person name="Chang C.H."/>
            <person name="Werren J.H."/>
        </authorList>
    </citation>
    <scope>NUCLEOTIDE SEQUENCE [LARGE SCALE GENOMIC DNA]</scope>
    <source>
        <strain evidence="2 3">Alberta</strain>
        <tissue evidence="2">Whole body</tissue>
    </source>
</reference>
<organism evidence="2 3">
    <name type="scientific">Trichomalopsis sarcophagae</name>
    <dbReference type="NCBI Taxonomy" id="543379"/>
    <lineage>
        <taxon>Eukaryota</taxon>
        <taxon>Metazoa</taxon>
        <taxon>Ecdysozoa</taxon>
        <taxon>Arthropoda</taxon>
        <taxon>Hexapoda</taxon>
        <taxon>Insecta</taxon>
        <taxon>Pterygota</taxon>
        <taxon>Neoptera</taxon>
        <taxon>Endopterygota</taxon>
        <taxon>Hymenoptera</taxon>
        <taxon>Apocrita</taxon>
        <taxon>Proctotrupomorpha</taxon>
        <taxon>Chalcidoidea</taxon>
        <taxon>Pteromalidae</taxon>
        <taxon>Pteromalinae</taxon>
        <taxon>Trichomalopsis</taxon>
    </lineage>
</organism>
<protein>
    <submittedName>
        <fullName evidence="2">Uncharacterized protein</fullName>
    </submittedName>
</protein>
<proteinExistence type="predicted"/>
<comment type="caution">
    <text evidence="2">The sequence shown here is derived from an EMBL/GenBank/DDBJ whole genome shotgun (WGS) entry which is preliminary data.</text>
</comment>
<keyword evidence="1" id="KW-0472">Membrane</keyword>
<name>A0A232ERB6_9HYME</name>
<evidence type="ECO:0000256" key="1">
    <source>
        <dbReference type="SAM" id="Phobius"/>
    </source>
</evidence>
<evidence type="ECO:0000313" key="2">
    <source>
        <dbReference type="EMBL" id="OXU20913.1"/>
    </source>
</evidence>
<dbReference type="EMBL" id="NNAY01002623">
    <property type="protein sequence ID" value="OXU20913.1"/>
    <property type="molecule type" value="Genomic_DNA"/>
</dbReference>
<keyword evidence="1" id="KW-1133">Transmembrane helix</keyword>
<keyword evidence="3" id="KW-1185">Reference proteome</keyword>